<proteinExistence type="inferred from homology"/>
<dbReference type="InterPro" id="IPR011990">
    <property type="entry name" value="TPR-like_helical_dom_sf"/>
</dbReference>
<keyword evidence="4" id="KW-1185">Reference proteome</keyword>
<dbReference type="PANTHER" id="PTHR47447">
    <property type="entry name" value="OS03G0856100 PROTEIN"/>
    <property type="match status" value="1"/>
</dbReference>
<dbReference type="Pfam" id="PF01535">
    <property type="entry name" value="PPR"/>
    <property type="match status" value="1"/>
</dbReference>
<dbReference type="PANTHER" id="PTHR47447:SF28">
    <property type="entry name" value="PENTACOTRIPEPTIDE-REPEAT REGION OF PRORP DOMAIN-CONTAINING PROTEIN"/>
    <property type="match status" value="1"/>
</dbReference>
<evidence type="ECO:0000256" key="1">
    <source>
        <dbReference type="ARBA" id="ARBA00007626"/>
    </source>
</evidence>
<dbReference type="InParanoid" id="A0A7N2MWH8"/>
<evidence type="ECO:0000313" key="3">
    <source>
        <dbReference type="EnsemblPlants" id="QL11p014366:mrna"/>
    </source>
</evidence>
<evidence type="ECO:0000256" key="2">
    <source>
        <dbReference type="ARBA" id="ARBA00022737"/>
    </source>
</evidence>
<dbReference type="Gramene" id="QL11p014366:mrna">
    <property type="protein sequence ID" value="QL11p014366:mrna"/>
    <property type="gene ID" value="QL11p014366"/>
</dbReference>
<dbReference type="EnsemblPlants" id="QL11p014366:mrna">
    <property type="protein sequence ID" value="QL11p014366:mrna"/>
    <property type="gene ID" value="QL11p014366"/>
</dbReference>
<name>A0A7N2MWH8_QUELO</name>
<dbReference type="Gene3D" id="1.25.40.10">
    <property type="entry name" value="Tetratricopeptide repeat domain"/>
    <property type="match status" value="2"/>
</dbReference>
<sequence length="303" mass="33460">MIVRLPRHLTPTHLSQIKRNQKNPLTAPPNLQEAKYKYPNYCHNGPVYATVIAILGNAGQICEMKVVIDWMKEDSCECKDSVFVNAIKTYARAGLLDEAVSLFKSTPQFNCVNKTESFNTLLQILGLKGPKRCFHHLDLSQCSTGEDIEGTKRLINEALIRGGIPSLASYSAMAIDLYNEGKIIEANKVLIQMQERAFRPTNLIYEAKVASLCRGGNVDAAVRVIEEDMKGNCVPNVRIVSASKGRNTARISLTFHLLVSWFVRAETIVKSSKGLGGEMTLSKLLVNGDLRAIANLALLAWQG</sequence>
<reference evidence="3" key="2">
    <citation type="submission" date="2021-01" db="UniProtKB">
        <authorList>
            <consortium name="EnsemblPlants"/>
        </authorList>
    </citation>
    <scope>IDENTIFICATION</scope>
</reference>
<dbReference type="InterPro" id="IPR002885">
    <property type="entry name" value="PPR_rpt"/>
</dbReference>
<evidence type="ECO:0008006" key="5">
    <source>
        <dbReference type="Google" id="ProtNLM"/>
    </source>
</evidence>
<keyword evidence="2" id="KW-0677">Repeat</keyword>
<protein>
    <recommendedName>
        <fullName evidence="5">Pentatricopeptide repeat-containing protein</fullName>
    </recommendedName>
</protein>
<dbReference type="AlphaFoldDB" id="A0A7N2MWH8"/>
<accession>A0A7N2MWH8</accession>
<reference evidence="3 4" key="1">
    <citation type="journal article" date="2016" name="G3 (Bethesda)">
        <title>First Draft Assembly and Annotation of the Genome of a California Endemic Oak Quercus lobata Nee (Fagaceae).</title>
        <authorList>
            <person name="Sork V.L."/>
            <person name="Fitz-Gibbon S.T."/>
            <person name="Puiu D."/>
            <person name="Crepeau M."/>
            <person name="Gugger P.F."/>
            <person name="Sherman R."/>
            <person name="Stevens K."/>
            <person name="Langley C.H."/>
            <person name="Pellegrini M."/>
            <person name="Salzberg S.L."/>
        </authorList>
    </citation>
    <scope>NUCLEOTIDE SEQUENCE [LARGE SCALE GENOMIC DNA]</scope>
    <source>
        <strain evidence="3 4">cv. SW786</strain>
    </source>
</reference>
<evidence type="ECO:0000313" key="4">
    <source>
        <dbReference type="Proteomes" id="UP000594261"/>
    </source>
</evidence>
<organism evidence="3 4">
    <name type="scientific">Quercus lobata</name>
    <name type="common">Valley oak</name>
    <dbReference type="NCBI Taxonomy" id="97700"/>
    <lineage>
        <taxon>Eukaryota</taxon>
        <taxon>Viridiplantae</taxon>
        <taxon>Streptophyta</taxon>
        <taxon>Embryophyta</taxon>
        <taxon>Tracheophyta</taxon>
        <taxon>Spermatophyta</taxon>
        <taxon>Magnoliopsida</taxon>
        <taxon>eudicotyledons</taxon>
        <taxon>Gunneridae</taxon>
        <taxon>Pentapetalae</taxon>
        <taxon>rosids</taxon>
        <taxon>fabids</taxon>
        <taxon>Fagales</taxon>
        <taxon>Fagaceae</taxon>
        <taxon>Quercus</taxon>
    </lineage>
</organism>
<comment type="similarity">
    <text evidence="1">Belongs to the PPR family. P subfamily.</text>
</comment>
<dbReference type="EMBL" id="LRBV02000011">
    <property type="status" value="NOT_ANNOTATED_CDS"/>
    <property type="molecule type" value="Genomic_DNA"/>
</dbReference>
<dbReference type="Proteomes" id="UP000594261">
    <property type="component" value="Chromosome 11"/>
</dbReference>